<gene>
    <name evidence="2" type="ORF">GGR23_001724</name>
</gene>
<reference evidence="2 3" key="1">
    <citation type="submission" date="2020-08" db="EMBL/GenBank/DDBJ databases">
        <title>Genomic Encyclopedia of Type Strains, Phase IV (KMG-IV): sequencing the most valuable type-strain genomes for metagenomic binning, comparative biology and taxonomic classification.</title>
        <authorList>
            <person name="Goeker M."/>
        </authorList>
    </citation>
    <scope>NUCLEOTIDE SEQUENCE [LARGE SCALE GENOMIC DNA]</scope>
    <source>
        <strain evidence="2 3">DSM 29853</strain>
    </source>
</reference>
<feature type="region of interest" description="Disordered" evidence="1">
    <location>
        <begin position="1"/>
        <end position="37"/>
    </location>
</feature>
<dbReference type="RefSeq" id="WP_183365804.1">
    <property type="nucleotide sequence ID" value="NZ_JACIEZ010000003.1"/>
</dbReference>
<proteinExistence type="predicted"/>
<dbReference type="EMBL" id="JACIEZ010000003">
    <property type="protein sequence ID" value="MBB4064537.1"/>
    <property type="molecule type" value="Genomic_DNA"/>
</dbReference>
<evidence type="ECO:0000313" key="2">
    <source>
        <dbReference type="EMBL" id="MBB4064537.1"/>
    </source>
</evidence>
<dbReference type="AlphaFoldDB" id="A0A7W6NKQ4"/>
<keyword evidence="3" id="KW-1185">Reference proteome</keyword>
<evidence type="ECO:0000313" key="3">
    <source>
        <dbReference type="Proteomes" id="UP000528286"/>
    </source>
</evidence>
<comment type="caution">
    <text evidence="2">The sequence shown here is derived from an EMBL/GenBank/DDBJ whole genome shotgun (WGS) entry which is preliminary data.</text>
</comment>
<name>A0A7W6NKQ4_9HYPH</name>
<dbReference type="Proteomes" id="UP000528286">
    <property type="component" value="Unassembled WGS sequence"/>
</dbReference>
<organism evidence="2 3">
    <name type="scientific">Gellertiella hungarica</name>
    <dbReference type="NCBI Taxonomy" id="1572859"/>
    <lineage>
        <taxon>Bacteria</taxon>
        <taxon>Pseudomonadati</taxon>
        <taxon>Pseudomonadota</taxon>
        <taxon>Alphaproteobacteria</taxon>
        <taxon>Hyphomicrobiales</taxon>
        <taxon>Rhizobiaceae</taxon>
        <taxon>Gellertiella</taxon>
    </lineage>
</organism>
<evidence type="ECO:0000256" key="1">
    <source>
        <dbReference type="SAM" id="MobiDB-lite"/>
    </source>
</evidence>
<sequence>MARARPGPGPFNDDLLDDGVIRPRAPAPEDAPVQADTPMLESYEVRLERLRAEIQLGLDDYEAGRCKVYSSAAELYADIMSMAEDEDASEGEIAGGDAPRTA</sequence>
<accession>A0A7W6NKQ4</accession>
<protein>
    <submittedName>
        <fullName evidence="2">Uncharacterized protein</fullName>
    </submittedName>
</protein>